<feature type="transmembrane region" description="Helical" evidence="1">
    <location>
        <begin position="102"/>
        <end position="124"/>
    </location>
</feature>
<accession>A0A8W8KAT4</accession>
<protein>
    <submittedName>
        <fullName evidence="2">Uncharacterized protein</fullName>
    </submittedName>
</protein>
<keyword evidence="1" id="KW-0812">Transmembrane</keyword>
<proteinExistence type="predicted"/>
<evidence type="ECO:0000313" key="3">
    <source>
        <dbReference type="Proteomes" id="UP000005408"/>
    </source>
</evidence>
<keyword evidence="3" id="KW-1185">Reference proteome</keyword>
<keyword evidence="1" id="KW-1133">Transmembrane helix</keyword>
<evidence type="ECO:0000256" key="1">
    <source>
        <dbReference type="SAM" id="Phobius"/>
    </source>
</evidence>
<dbReference type="Proteomes" id="UP000005408">
    <property type="component" value="Unassembled WGS sequence"/>
</dbReference>
<evidence type="ECO:0000313" key="2">
    <source>
        <dbReference type="EnsemblMetazoa" id="G22718.1:cds"/>
    </source>
</evidence>
<dbReference type="Gene3D" id="2.170.300.10">
    <property type="entry name" value="Tie2 ligand-binding domain superfamily"/>
    <property type="match status" value="1"/>
</dbReference>
<organism evidence="2 3">
    <name type="scientific">Magallana gigas</name>
    <name type="common">Pacific oyster</name>
    <name type="synonym">Crassostrea gigas</name>
    <dbReference type="NCBI Taxonomy" id="29159"/>
    <lineage>
        <taxon>Eukaryota</taxon>
        <taxon>Metazoa</taxon>
        <taxon>Spiralia</taxon>
        <taxon>Lophotrochozoa</taxon>
        <taxon>Mollusca</taxon>
        <taxon>Bivalvia</taxon>
        <taxon>Autobranchia</taxon>
        <taxon>Pteriomorphia</taxon>
        <taxon>Ostreida</taxon>
        <taxon>Ostreoidea</taxon>
        <taxon>Ostreidae</taxon>
        <taxon>Magallana</taxon>
    </lineage>
</organism>
<keyword evidence="1" id="KW-0472">Membrane</keyword>
<name>A0A8W8KAT4_MAGGI</name>
<dbReference type="AlphaFoldDB" id="A0A8W8KAT4"/>
<dbReference type="EnsemblMetazoa" id="G22718.1">
    <property type="protein sequence ID" value="G22718.1:cds"/>
    <property type="gene ID" value="G22718"/>
</dbReference>
<sequence length="456" mass="52192">MTEKVHKVIVIANVLSIRSLKTSGVCKQNDGLYRCCSNFRQEGQNCIPCVGSFGINCSGRCPERFFGFGCLGRCNCSEDQICDSRDGCMEDKIKQYEESTRIYLYIIILLCAIIICLLVALVAVSIKRKFTPSRHYQHELVHTDTPGEYTSTGYQGYLECVSGSGQMLENISLENQFEELQNIELRSTHYDYTNPRLFPSEDKTFYQRENKQETHPTNDTEFPVRADVWKSIKDNVKKNRERSSVLRILSSRISLHDTNHSEILDILHVQKADNHILKRMVGLNMVPSSMQGNNMPTDKDTKQSLLLIRCCTNYIYDPQGGVCKPCIGTFGTNCTGGPCLEGYYGHGCKEQCNCNEQQDCDRFIGCVMNITVRPRVFRDRSNPLESLDEFEVYQRYRFRPDTIHFLVNDVYDQLVTATKRNSPVPSLLQVLLFLWFVVTRAIFGWLETASGFPNHQ</sequence>
<reference evidence="2" key="1">
    <citation type="submission" date="2022-08" db="UniProtKB">
        <authorList>
            <consortium name="EnsemblMetazoa"/>
        </authorList>
    </citation>
    <scope>IDENTIFICATION</scope>
    <source>
        <strain evidence="2">05x7-T-G4-1.051#20</strain>
    </source>
</reference>